<evidence type="ECO:0000313" key="6">
    <source>
        <dbReference type="EMBL" id="GAA5800672.1"/>
    </source>
</evidence>
<dbReference type="EMBL" id="BAABUJ010000016">
    <property type="protein sequence ID" value="GAA5800672.1"/>
    <property type="molecule type" value="Genomic_DNA"/>
</dbReference>
<evidence type="ECO:0000259" key="5">
    <source>
        <dbReference type="PROSITE" id="PS51319"/>
    </source>
</evidence>
<keyword evidence="2" id="KW-0479">Metal-binding</keyword>
<dbReference type="SUPFAM" id="SSF47676">
    <property type="entry name" value="Conserved domain common to transcription factors TFIIS, elongin A, CRSP70"/>
    <property type="match status" value="1"/>
</dbReference>
<dbReference type="PROSITE" id="PS51319">
    <property type="entry name" value="TFIIS_N"/>
    <property type="match status" value="1"/>
</dbReference>
<dbReference type="InterPro" id="IPR000571">
    <property type="entry name" value="Znf_CCCH"/>
</dbReference>
<comment type="caution">
    <text evidence="6">The sequence shown here is derived from an EMBL/GenBank/DDBJ whole genome shotgun (WGS) entry which is preliminary data.</text>
</comment>
<dbReference type="PROSITE" id="PS50103">
    <property type="entry name" value="ZF_C3H1"/>
    <property type="match status" value="1"/>
</dbReference>
<dbReference type="PANTHER" id="PTHR46557:SF1">
    <property type="entry name" value="SERINE_THREONINE-PROTEIN PHOSPHATASE 1 REGULATORY SUBUNIT 10"/>
    <property type="match status" value="1"/>
</dbReference>
<protein>
    <recommendedName>
        <fullName evidence="8">Serine/threonine-protein phosphatase 1 regulatory subunit 10</fullName>
    </recommendedName>
</protein>
<feature type="region of interest" description="Disordered" evidence="3">
    <location>
        <begin position="134"/>
        <end position="160"/>
    </location>
</feature>
<dbReference type="Gene3D" id="1.20.930.10">
    <property type="entry name" value="Conserved domain common to transcription factors TFIIS, elongin A, CRSP70"/>
    <property type="match status" value="1"/>
</dbReference>
<dbReference type="Proteomes" id="UP001476247">
    <property type="component" value="Unassembled WGS sequence"/>
</dbReference>
<sequence>MIHKREHVGLISLTEYQKLSEQVENVESFPIDYVDIFLKTKDKSLLTEIGKSRFLAKRLKEVIAKITDPWQPESILQILKLLKHIPFELSNLVDNDLGHAIKNIKKIAISKNHKQITDETTNLIKEWKELQTKQVQLSGKRDSPERSSSTSPPTEHKKVRLAIQKEPPARPKAMADMNFFAPSVSTEPKRFRIVRPVYSVDPTTTVKEENSSPLIKSASPTKKTVRFAEKLVEIREYEKNPEEWTNFDDCDETELSVYDDSEQTPYYNIPTVDWYHPLELNFNTEQNPSLIIPKHVRTIESAAQDTREKTVLAAIYTSAQHIPSSPGEPGEFPDPNIDTRVIPLEDVNSQPTYNNNNISSSSSSSNNNIVAPTPTPQTIHPEMITPATLSAAAAIAAAMDTSYSSSPQQIHRVPTPAPPPAPVVQAPIINSVQPEISNHTVEAMLRNNPGIMQSLKKLSFLAAGNTGTMPQTMSYNQPQIYGGNVINRNGRPPAKITKNRGGNRNRGGGGPNRNFSNRVCNFFASNEGCRNGANCPFSHEK</sequence>
<feature type="compositionally biased region" description="Low complexity" evidence="3">
    <location>
        <begin position="354"/>
        <end position="369"/>
    </location>
</feature>
<keyword evidence="2" id="KW-0862">Zinc</keyword>
<feature type="zinc finger region" description="C3H1-type" evidence="2">
    <location>
        <begin position="514"/>
        <end position="541"/>
    </location>
</feature>
<evidence type="ECO:0000259" key="4">
    <source>
        <dbReference type="PROSITE" id="PS50103"/>
    </source>
</evidence>
<evidence type="ECO:0000256" key="2">
    <source>
        <dbReference type="PROSITE-ProRule" id="PRU00723"/>
    </source>
</evidence>
<name>A0ABP9Y0Z4_9FUNG</name>
<evidence type="ECO:0000256" key="3">
    <source>
        <dbReference type="SAM" id="MobiDB-lite"/>
    </source>
</evidence>
<evidence type="ECO:0008006" key="8">
    <source>
        <dbReference type="Google" id="ProtNLM"/>
    </source>
</evidence>
<evidence type="ECO:0000256" key="1">
    <source>
        <dbReference type="PROSITE-ProRule" id="PRU00649"/>
    </source>
</evidence>
<keyword evidence="2" id="KW-0863">Zinc-finger</keyword>
<feature type="domain" description="C3H1-type" evidence="4">
    <location>
        <begin position="514"/>
        <end position="541"/>
    </location>
</feature>
<gene>
    <name evidence="6" type="ORF">HPULCUR_006108</name>
</gene>
<accession>A0ABP9Y0Z4</accession>
<dbReference type="PANTHER" id="PTHR46557">
    <property type="entry name" value="SERINE/THREONINE-PROTEIN PHOSPHATASE 1 REGULATORY SUBUNIT 10-RELATED"/>
    <property type="match status" value="1"/>
</dbReference>
<feature type="domain" description="TFIIS N-terminal" evidence="5">
    <location>
        <begin position="57"/>
        <end position="134"/>
    </location>
</feature>
<keyword evidence="1" id="KW-0539">Nucleus</keyword>
<evidence type="ECO:0000313" key="7">
    <source>
        <dbReference type="Proteomes" id="UP001476247"/>
    </source>
</evidence>
<organism evidence="6 7">
    <name type="scientific">Helicostylum pulchrum</name>
    <dbReference type="NCBI Taxonomy" id="562976"/>
    <lineage>
        <taxon>Eukaryota</taxon>
        <taxon>Fungi</taxon>
        <taxon>Fungi incertae sedis</taxon>
        <taxon>Mucoromycota</taxon>
        <taxon>Mucoromycotina</taxon>
        <taxon>Mucoromycetes</taxon>
        <taxon>Mucorales</taxon>
        <taxon>Mucorineae</taxon>
        <taxon>Mucoraceae</taxon>
        <taxon>Helicostylum</taxon>
    </lineage>
</organism>
<feature type="region of interest" description="Disordered" evidence="3">
    <location>
        <begin position="485"/>
        <end position="516"/>
    </location>
</feature>
<comment type="subcellular location">
    <subcellularLocation>
        <location evidence="1">Nucleus</location>
    </subcellularLocation>
</comment>
<feature type="region of interest" description="Disordered" evidence="3">
    <location>
        <begin position="347"/>
        <end position="381"/>
    </location>
</feature>
<keyword evidence="7" id="KW-1185">Reference proteome</keyword>
<feature type="region of interest" description="Disordered" evidence="3">
    <location>
        <begin position="320"/>
        <end position="339"/>
    </location>
</feature>
<dbReference type="InterPro" id="IPR017923">
    <property type="entry name" value="TFIIS_N"/>
</dbReference>
<proteinExistence type="predicted"/>
<reference evidence="6 7" key="1">
    <citation type="submission" date="2024-04" db="EMBL/GenBank/DDBJ databases">
        <title>genome sequences of Mucor flavus KT1a and Helicostylum pulchrum KT1b strains isolation_sourced from the surface of a dry-aged beef.</title>
        <authorList>
            <person name="Toyotome T."/>
            <person name="Hosono M."/>
            <person name="Torimaru M."/>
            <person name="Fukuda K."/>
            <person name="Mikami N."/>
        </authorList>
    </citation>
    <scope>NUCLEOTIDE SEQUENCE [LARGE SCALE GENOMIC DNA]</scope>
    <source>
        <strain evidence="6 7">KT1b</strain>
    </source>
</reference>
<dbReference type="InterPro" id="IPR035441">
    <property type="entry name" value="TFIIS/LEDGF_dom_sf"/>
</dbReference>